<name>A0A0D0IRW8_9MICO</name>
<reference evidence="10 11" key="1">
    <citation type="submission" date="2015-01" db="EMBL/GenBank/DDBJ databases">
        <title>Draft genome sequence of Leucobacter komagatae strain VKM ST2845.</title>
        <authorList>
            <person name="Karlyshev A.V."/>
            <person name="Kudryashova E.B."/>
        </authorList>
    </citation>
    <scope>NUCLEOTIDE SEQUENCE [LARGE SCALE GENOMIC DNA]</scope>
    <source>
        <strain evidence="10 11">VKM ST2845</strain>
    </source>
</reference>
<evidence type="ECO:0000256" key="5">
    <source>
        <dbReference type="ARBA" id="ARBA00022692"/>
    </source>
</evidence>
<sequence>MRALIRRPLGPIAWALAAAIPVLFVGLFFLWPVIALVATGLTSDGQLDLGGIPEVLGLARSWKVLGNTLVQAILATALAMLLGVPTAFVLYRLEFRGRGVLRALLTVPFVLPAVVVGVAFTALYGPGGALHWLGLDRSLTVVVLALAFFNVTVVARTVGGYWAQLDTRQGQAARTLGAGPVRVFLTVTLPALGPALASAGALVFLFCATSFGVVLILGGREFANIETEIYRLTVQFLDLRSAAVLSLVQFAIVALALLASALLRKHNERAQSVSYEVRAPRTSDAPILSVFGVTVLLLHVLPIGALVWRSLQGPRGAGFSLVNYRALIDPPPSSPLHGSVFEAAGLSFGIACVATVIAVALGMLVSLIVSRRPRSRGLQRAVALYDAAIMLPLGISAVTLGFGLLLTMHRPLGIGFDLRTSVVLIPIAQALVALPLVVRTLTPVLRAIDPRTREAAMMLGASPLRVLRTIDLALLGKSAGLALGFAFAVSLGEFGATAFLVRPDAQTLPVAIAALVGHPDPASYGTALAASVVLGALAAGIMVLAERWRVDSGVGGSW</sequence>
<evidence type="ECO:0000256" key="2">
    <source>
        <dbReference type="ARBA" id="ARBA00022448"/>
    </source>
</evidence>
<dbReference type="PROSITE" id="PS50928">
    <property type="entry name" value="ABC_TM1"/>
    <property type="match status" value="2"/>
</dbReference>
<keyword evidence="2 8" id="KW-0813">Transport</keyword>
<evidence type="ECO:0000256" key="3">
    <source>
        <dbReference type="ARBA" id="ARBA00022475"/>
    </source>
</evidence>
<dbReference type="GO" id="GO:0055085">
    <property type="term" value="P:transmembrane transport"/>
    <property type="evidence" value="ECO:0007669"/>
    <property type="project" value="InterPro"/>
</dbReference>
<dbReference type="Pfam" id="PF00528">
    <property type="entry name" value="BPD_transp_1"/>
    <property type="match status" value="1"/>
</dbReference>
<evidence type="ECO:0000256" key="4">
    <source>
        <dbReference type="ARBA" id="ARBA00022519"/>
    </source>
</evidence>
<evidence type="ECO:0000256" key="8">
    <source>
        <dbReference type="RuleBase" id="RU363032"/>
    </source>
</evidence>
<feature type="transmembrane region" description="Helical" evidence="8">
    <location>
        <begin position="382"/>
        <end position="406"/>
    </location>
</feature>
<dbReference type="Proteomes" id="UP000032120">
    <property type="component" value="Unassembled WGS sequence"/>
</dbReference>
<evidence type="ECO:0000313" key="10">
    <source>
        <dbReference type="EMBL" id="KIP52218.1"/>
    </source>
</evidence>
<keyword evidence="7 8" id="KW-0472">Membrane</keyword>
<dbReference type="InterPro" id="IPR000515">
    <property type="entry name" value="MetI-like"/>
</dbReference>
<evidence type="ECO:0000256" key="1">
    <source>
        <dbReference type="ARBA" id="ARBA00004429"/>
    </source>
</evidence>
<evidence type="ECO:0000256" key="6">
    <source>
        <dbReference type="ARBA" id="ARBA00022989"/>
    </source>
</evidence>
<feature type="transmembrane region" description="Helical" evidence="8">
    <location>
        <begin position="242"/>
        <end position="264"/>
    </location>
</feature>
<dbReference type="RefSeq" id="WP_042544357.1">
    <property type="nucleotide sequence ID" value="NZ_JXSQ01000013.1"/>
</dbReference>
<feature type="transmembrane region" description="Helical" evidence="8">
    <location>
        <begin position="418"/>
        <end position="438"/>
    </location>
</feature>
<evidence type="ECO:0000259" key="9">
    <source>
        <dbReference type="PROSITE" id="PS50928"/>
    </source>
</evidence>
<dbReference type="CDD" id="cd06261">
    <property type="entry name" value="TM_PBP2"/>
    <property type="match status" value="2"/>
</dbReference>
<dbReference type="OrthoDB" id="9804629at2"/>
<keyword evidence="11" id="KW-1185">Reference proteome</keyword>
<feature type="transmembrane region" description="Helical" evidence="8">
    <location>
        <begin position="521"/>
        <end position="545"/>
    </location>
</feature>
<feature type="transmembrane region" description="Helical" evidence="8">
    <location>
        <begin position="478"/>
        <end position="501"/>
    </location>
</feature>
<keyword evidence="4" id="KW-0997">Cell inner membrane</keyword>
<protein>
    <submittedName>
        <fullName evidence="10">Iron ABC transporter permease</fullName>
    </submittedName>
</protein>
<comment type="similarity">
    <text evidence="8">Belongs to the binding-protein-dependent transport system permease family.</text>
</comment>
<accession>A0A0D0IRW8</accession>
<feature type="transmembrane region" description="Helical" evidence="8">
    <location>
        <begin position="285"/>
        <end position="308"/>
    </location>
</feature>
<keyword evidence="5 8" id="KW-0812">Transmembrane</keyword>
<feature type="transmembrane region" description="Helical" evidence="8">
    <location>
        <begin position="103"/>
        <end position="127"/>
    </location>
</feature>
<feature type="transmembrane region" description="Helical" evidence="8">
    <location>
        <begin position="184"/>
        <end position="217"/>
    </location>
</feature>
<organism evidence="10 11">
    <name type="scientific">Leucobacter komagatae</name>
    <dbReference type="NCBI Taxonomy" id="55969"/>
    <lineage>
        <taxon>Bacteria</taxon>
        <taxon>Bacillati</taxon>
        <taxon>Actinomycetota</taxon>
        <taxon>Actinomycetes</taxon>
        <taxon>Micrococcales</taxon>
        <taxon>Microbacteriaceae</taxon>
        <taxon>Leucobacter</taxon>
    </lineage>
</organism>
<dbReference type="GO" id="GO:0005886">
    <property type="term" value="C:plasma membrane"/>
    <property type="evidence" value="ECO:0007669"/>
    <property type="project" value="UniProtKB-SubCell"/>
</dbReference>
<comment type="subcellular location">
    <subcellularLocation>
        <location evidence="1">Cell inner membrane</location>
        <topology evidence="1">Multi-pass membrane protein</topology>
    </subcellularLocation>
    <subcellularLocation>
        <location evidence="8">Cell membrane</location>
        <topology evidence="8">Multi-pass membrane protein</topology>
    </subcellularLocation>
</comment>
<feature type="transmembrane region" description="Helical" evidence="8">
    <location>
        <begin position="69"/>
        <end position="91"/>
    </location>
</feature>
<evidence type="ECO:0000313" key="11">
    <source>
        <dbReference type="Proteomes" id="UP000032120"/>
    </source>
</evidence>
<dbReference type="EMBL" id="JXSQ01000013">
    <property type="protein sequence ID" value="KIP52218.1"/>
    <property type="molecule type" value="Genomic_DNA"/>
</dbReference>
<feature type="domain" description="ABC transmembrane type-1" evidence="9">
    <location>
        <begin position="344"/>
        <end position="545"/>
    </location>
</feature>
<dbReference type="InterPro" id="IPR035906">
    <property type="entry name" value="MetI-like_sf"/>
</dbReference>
<dbReference type="Gene3D" id="1.10.3720.10">
    <property type="entry name" value="MetI-like"/>
    <property type="match status" value="2"/>
</dbReference>
<feature type="transmembrane region" description="Helical" evidence="8">
    <location>
        <begin position="343"/>
        <end position="370"/>
    </location>
</feature>
<keyword evidence="6 8" id="KW-1133">Transmembrane helix</keyword>
<keyword evidence="3" id="KW-1003">Cell membrane</keyword>
<dbReference type="AlphaFoldDB" id="A0A0D0IRW8"/>
<dbReference type="PANTHER" id="PTHR43357">
    <property type="entry name" value="INNER MEMBRANE ABC TRANSPORTER PERMEASE PROTEIN YDCV"/>
    <property type="match status" value="1"/>
</dbReference>
<dbReference type="SUPFAM" id="SSF161098">
    <property type="entry name" value="MetI-like"/>
    <property type="match status" value="2"/>
</dbReference>
<gene>
    <name evidence="10" type="ORF">SD72_10175</name>
</gene>
<evidence type="ECO:0000256" key="7">
    <source>
        <dbReference type="ARBA" id="ARBA00023136"/>
    </source>
</evidence>
<feature type="transmembrane region" description="Helical" evidence="8">
    <location>
        <begin position="139"/>
        <end position="163"/>
    </location>
</feature>
<feature type="domain" description="ABC transmembrane type-1" evidence="9">
    <location>
        <begin position="65"/>
        <end position="263"/>
    </location>
</feature>
<comment type="caution">
    <text evidence="10">The sequence shown here is derived from an EMBL/GenBank/DDBJ whole genome shotgun (WGS) entry which is preliminary data.</text>
</comment>
<feature type="transmembrane region" description="Helical" evidence="8">
    <location>
        <begin position="12"/>
        <end position="34"/>
    </location>
</feature>
<dbReference type="PANTHER" id="PTHR43357:SF4">
    <property type="entry name" value="INNER MEMBRANE ABC TRANSPORTER PERMEASE PROTEIN YDCV"/>
    <property type="match status" value="1"/>
</dbReference>
<proteinExistence type="inferred from homology"/>